<dbReference type="InterPro" id="IPR043502">
    <property type="entry name" value="DNA/RNA_pol_sf"/>
</dbReference>
<dbReference type="InterPro" id="IPR000477">
    <property type="entry name" value="RT_dom"/>
</dbReference>
<evidence type="ECO:0000259" key="1">
    <source>
        <dbReference type="PROSITE" id="PS50878"/>
    </source>
</evidence>
<dbReference type="PANTHER" id="PTHR33332">
    <property type="entry name" value="REVERSE TRANSCRIPTASE DOMAIN-CONTAINING PROTEIN"/>
    <property type="match status" value="1"/>
</dbReference>
<reference evidence="2" key="2">
    <citation type="journal article" date="2023" name="Science">
        <title>Genomic signatures of disease resistance in endangered staghorn corals.</title>
        <authorList>
            <person name="Vollmer S.V."/>
            <person name="Selwyn J.D."/>
            <person name="Despard B.A."/>
            <person name="Roesel C.L."/>
        </authorList>
    </citation>
    <scope>NUCLEOTIDE SEQUENCE</scope>
    <source>
        <strain evidence="2">K2</strain>
    </source>
</reference>
<proteinExistence type="predicted"/>
<dbReference type="PROSITE" id="PS50878">
    <property type="entry name" value="RT_POL"/>
    <property type="match status" value="1"/>
</dbReference>
<gene>
    <name evidence="2" type="ORF">P5673_004959</name>
</gene>
<dbReference type="SUPFAM" id="SSF56672">
    <property type="entry name" value="DNA/RNA polymerases"/>
    <property type="match status" value="1"/>
</dbReference>
<sequence length="487" mass="55747">MDLSKAFDLIPHDLLLAKLSAYGITTHSLNLLKSYLTNRRQRVRVEDVTSDISYVNSGVPQGSVLGPLLFNIFINDLFYFIKEAKLSNYAEDNQLYFADSDPAVVEHVVNKELVVVCEWFRNNKMVLNPEKCKALVLSRKPNVKLSLFAEGVALPLLDTVDLFGLTLDNSLNFGKHITKISKKVGKQLDVLCRLKNILSFRTKLCLYNSFIMSHFHYCSSIWHNCLKSDSNKLDRLHERALRYLYSDESSQTSTLCDCIGYSLVDRRIQNLLIIVFKTINNYPPEYLRDLFRLRDNIKNLRGVNKLQVPRLSAFMGGFVAKRHGGVRNLLTSLIGKVCTNVELEPQLQTLDDERFNLRSAVTSPEAGLDMKAWGFWSRRGITAFFDVRVTYVNSKCHQGKATSIIFKEQEEEKNGKYQQEVLDIEIGSFTPLPFGTSGGMEADCNCFLKRLAEKLSEKNEEPYHFTRAWIRTLLSFEILRSVHTSHE</sequence>
<protein>
    <submittedName>
        <fullName evidence="2">RNA-directed DNA polymerase from transposon BS</fullName>
    </submittedName>
</protein>
<reference evidence="2" key="1">
    <citation type="journal article" date="2023" name="G3 (Bethesda)">
        <title>Whole genome assembly and annotation of the endangered Caribbean coral Acropora cervicornis.</title>
        <authorList>
            <person name="Selwyn J.D."/>
            <person name="Vollmer S.V."/>
        </authorList>
    </citation>
    <scope>NUCLEOTIDE SEQUENCE</scope>
    <source>
        <strain evidence="2">K2</strain>
    </source>
</reference>
<dbReference type="Proteomes" id="UP001249851">
    <property type="component" value="Unassembled WGS sequence"/>
</dbReference>
<organism evidence="2 3">
    <name type="scientific">Acropora cervicornis</name>
    <name type="common">Staghorn coral</name>
    <dbReference type="NCBI Taxonomy" id="6130"/>
    <lineage>
        <taxon>Eukaryota</taxon>
        <taxon>Metazoa</taxon>
        <taxon>Cnidaria</taxon>
        <taxon>Anthozoa</taxon>
        <taxon>Hexacorallia</taxon>
        <taxon>Scleractinia</taxon>
        <taxon>Astrocoeniina</taxon>
        <taxon>Acroporidae</taxon>
        <taxon>Acropora</taxon>
    </lineage>
</organism>
<comment type="caution">
    <text evidence="2">The sequence shown here is derived from an EMBL/GenBank/DDBJ whole genome shotgun (WGS) entry which is preliminary data.</text>
</comment>
<dbReference type="EMBL" id="JARQWQ010000008">
    <property type="protein sequence ID" value="KAK2570191.1"/>
    <property type="molecule type" value="Genomic_DNA"/>
</dbReference>
<evidence type="ECO:0000313" key="3">
    <source>
        <dbReference type="Proteomes" id="UP001249851"/>
    </source>
</evidence>
<keyword evidence="2" id="KW-0808">Transferase</keyword>
<keyword evidence="3" id="KW-1185">Reference proteome</keyword>
<name>A0AAD9QZ94_ACRCE</name>
<evidence type="ECO:0000313" key="2">
    <source>
        <dbReference type="EMBL" id="KAK2570191.1"/>
    </source>
</evidence>
<feature type="domain" description="Reverse transcriptase" evidence="1">
    <location>
        <begin position="1"/>
        <end position="167"/>
    </location>
</feature>
<accession>A0AAD9QZ94</accession>
<keyword evidence="2" id="KW-0695">RNA-directed DNA polymerase</keyword>
<dbReference type="Pfam" id="PF00078">
    <property type="entry name" value="RVT_1"/>
    <property type="match status" value="1"/>
</dbReference>
<dbReference type="AlphaFoldDB" id="A0AAD9QZ94"/>
<keyword evidence="2" id="KW-0548">Nucleotidyltransferase</keyword>
<dbReference type="GO" id="GO:0003964">
    <property type="term" value="F:RNA-directed DNA polymerase activity"/>
    <property type="evidence" value="ECO:0007669"/>
    <property type="project" value="UniProtKB-KW"/>
</dbReference>